<dbReference type="EMBL" id="LBSM01000002">
    <property type="protein sequence ID" value="KKQ18766.1"/>
    <property type="molecule type" value="Genomic_DNA"/>
</dbReference>
<organism evidence="2 3">
    <name type="scientific">Berkelbacteria bacterium GW2011_GWA1_36_9</name>
    <dbReference type="NCBI Taxonomy" id="1618331"/>
    <lineage>
        <taxon>Bacteria</taxon>
        <taxon>Candidatus Berkelbacteria</taxon>
    </lineage>
</organism>
<proteinExistence type="predicted"/>
<comment type="caution">
    <text evidence="2">The sequence shown here is derived from an EMBL/GenBank/DDBJ whole genome shotgun (WGS) entry which is preliminary data.</text>
</comment>
<evidence type="ECO:0000313" key="3">
    <source>
        <dbReference type="Proteomes" id="UP000034508"/>
    </source>
</evidence>
<dbReference type="GO" id="GO:0016757">
    <property type="term" value="F:glycosyltransferase activity"/>
    <property type="evidence" value="ECO:0007669"/>
    <property type="project" value="InterPro"/>
</dbReference>
<evidence type="ECO:0000313" key="2">
    <source>
        <dbReference type="EMBL" id="KKQ18766.1"/>
    </source>
</evidence>
<dbReference type="AlphaFoldDB" id="A0A0G0IRY6"/>
<name>A0A0G0IRY6_9BACT</name>
<gene>
    <name evidence="2" type="ORF">US31_C0002G0111</name>
</gene>
<sequence length="113" mass="12852">MAKSRVILLPSLIDGVPNSLYEAMACRTLPIVSPLKTIKTVVNQKNVLFARNLYPNEIANALIKAMNNDQMLEKIVENNLILVEKIANRKKIAAEVNDFYWKLSEDKKIIKNK</sequence>
<dbReference type="Proteomes" id="UP000034508">
    <property type="component" value="Unassembled WGS sequence"/>
</dbReference>
<protein>
    <submittedName>
        <fullName evidence="2">Glycosyl transferase group 1</fullName>
    </submittedName>
</protein>
<dbReference type="SUPFAM" id="SSF53756">
    <property type="entry name" value="UDP-Glycosyltransferase/glycogen phosphorylase"/>
    <property type="match status" value="1"/>
</dbReference>
<dbReference type="Gene3D" id="3.40.50.2000">
    <property type="entry name" value="Glycogen Phosphorylase B"/>
    <property type="match status" value="2"/>
</dbReference>
<reference evidence="2 3" key="1">
    <citation type="journal article" date="2015" name="Nature">
        <title>rRNA introns, odd ribosomes, and small enigmatic genomes across a large radiation of phyla.</title>
        <authorList>
            <person name="Brown C.T."/>
            <person name="Hug L.A."/>
            <person name="Thomas B.C."/>
            <person name="Sharon I."/>
            <person name="Castelle C.J."/>
            <person name="Singh A."/>
            <person name="Wilkins M.J."/>
            <person name="Williams K.H."/>
            <person name="Banfield J.F."/>
        </authorList>
    </citation>
    <scope>NUCLEOTIDE SEQUENCE [LARGE SCALE GENOMIC DNA]</scope>
</reference>
<evidence type="ECO:0000259" key="1">
    <source>
        <dbReference type="Pfam" id="PF00534"/>
    </source>
</evidence>
<dbReference type="Pfam" id="PF00534">
    <property type="entry name" value="Glycos_transf_1"/>
    <property type="match status" value="1"/>
</dbReference>
<keyword evidence="2" id="KW-0808">Transferase</keyword>
<feature type="domain" description="Glycosyl transferase family 1" evidence="1">
    <location>
        <begin position="2"/>
        <end position="78"/>
    </location>
</feature>
<accession>A0A0G0IRY6</accession>
<dbReference type="InterPro" id="IPR001296">
    <property type="entry name" value="Glyco_trans_1"/>
</dbReference>